<feature type="transmembrane region" description="Helical" evidence="1">
    <location>
        <begin position="43"/>
        <end position="61"/>
    </location>
</feature>
<dbReference type="STRING" id="1423804.FD14_GL001378"/>
<evidence type="ECO:0000313" key="3">
    <source>
        <dbReference type="EMBL" id="KRN26516.1"/>
    </source>
</evidence>
<feature type="transmembrane region" description="Helical" evidence="1">
    <location>
        <begin position="149"/>
        <end position="172"/>
    </location>
</feature>
<dbReference type="PANTHER" id="PTHR45138:SF9">
    <property type="entry name" value="DIGUANYLATE CYCLASE DGCM-RELATED"/>
    <property type="match status" value="1"/>
</dbReference>
<dbReference type="Gene3D" id="3.30.70.270">
    <property type="match status" value="1"/>
</dbReference>
<dbReference type="InterPro" id="IPR029787">
    <property type="entry name" value="Nucleotide_cyclase"/>
</dbReference>
<keyword evidence="1" id="KW-0812">Transmembrane</keyword>
<dbReference type="CDD" id="cd01949">
    <property type="entry name" value="GGDEF"/>
    <property type="match status" value="1"/>
</dbReference>
<dbReference type="GO" id="GO:0052621">
    <property type="term" value="F:diguanylate cyclase activity"/>
    <property type="evidence" value="ECO:0007669"/>
    <property type="project" value="TreeGrafter"/>
</dbReference>
<keyword evidence="1" id="KW-1133">Transmembrane helix</keyword>
<dbReference type="PATRIC" id="fig|1423804.4.peg.1488"/>
<dbReference type="InterPro" id="IPR050469">
    <property type="entry name" value="Diguanylate_Cyclase"/>
</dbReference>
<dbReference type="Pfam" id="PF00990">
    <property type="entry name" value="GGDEF"/>
    <property type="match status" value="1"/>
</dbReference>
<protein>
    <submittedName>
        <fullName evidence="3">Diguanylate cyclase phosphodiesterase domain-containing protein</fullName>
    </submittedName>
</protein>
<feature type="transmembrane region" description="Helical" evidence="1">
    <location>
        <begin position="73"/>
        <end position="91"/>
    </location>
</feature>
<evidence type="ECO:0000313" key="4">
    <source>
        <dbReference type="Proteomes" id="UP000051442"/>
    </source>
</evidence>
<dbReference type="PANTHER" id="PTHR45138">
    <property type="entry name" value="REGULATORY COMPONENTS OF SENSORY TRANSDUCTION SYSTEM"/>
    <property type="match status" value="1"/>
</dbReference>
<organism evidence="3 4">
    <name type="scientific">Secundilactobacillus similis DSM 23365 = JCM 2765</name>
    <dbReference type="NCBI Taxonomy" id="1423804"/>
    <lineage>
        <taxon>Bacteria</taxon>
        <taxon>Bacillati</taxon>
        <taxon>Bacillota</taxon>
        <taxon>Bacilli</taxon>
        <taxon>Lactobacillales</taxon>
        <taxon>Lactobacillaceae</taxon>
        <taxon>Secundilactobacillus</taxon>
    </lineage>
</organism>
<dbReference type="PROSITE" id="PS50887">
    <property type="entry name" value="GGDEF"/>
    <property type="match status" value="1"/>
</dbReference>
<dbReference type="Proteomes" id="UP000051442">
    <property type="component" value="Unassembled WGS sequence"/>
</dbReference>
<feature type="domain" description="GGDEF" evidence="2">
    <location>
        <begin position="243"/>
        <end position="382"/>
    </location>
</feature>
<dbReference type="OrthoDB" id="9759607at2"/>
<accession>A0A0R2FQ20</accession>
<evidence type="ECO:0000259" key="2">
    <source>
        <dbReference type="PROSITE" id="PS50887"/>
    </source>
</evidence>
<dbReference type="AlphaFoldDB" id="A0A0R2FQ20"/>
<keyword evidence="1" id="KW-0472">Membrane</keyword>
<feature type="transmembrane region" description="Helical" evidence="1">
    <location>
        <begin position="7"/>
        <end position="31"/>
    </location>
</feature>
<dbReference type="InterPro" id="IPR000160">
    <property type="entry name" value="GGDEF_dom"/>
</dbReference>
<gene>
    <name evidence="3" type="ORF">FD14_GL001378</name>
</gene>
<dbReference type="EMBL" id="AYZM01000021">
    <property type="protein sequence ID" value="KRN26516.1"/>
    <property type="molecule type" value="Genomic_DNA"/>
</dbReference>
<sequence>MSFQLVAVSYVSTVVTNIIVLLGLISVFIWIKEQSKNEFILKHRTACQIMFGIIVMLFLFGESWSNFFLSKEFVGMHWSYMNLEIIALYGLTMQVRSKWQLGTTLVLTTLWLSSAMSTFNAVAFGLFLVLVLVEIGIHQFAKQIFELRWVNAVAFVTVTALVLRIAALTLPGQDVESWVRQLVAMLILSVVSYEYSRGLSKMTATSMLFEHEAKYDSLTGLRNFRMFSSDLEARFIQFRQSGKRYAIYAMDVDHFKHINDTYGHLMGNTVLKQIAACIEDVVAKLPYEASLYRTGGEEFTIILQAIAEDSSEAERISRHIQDSVSQLTFQFDQGAPFSCTVSMGEERVQSNDKTALDAFKRADKFLYTSKHNGRNAITLRGKTLQRQAE</sequence>
<name>A0A0R2FQ20_9LACO</name>
<dbReference type="InterPro" id="IPR043128">
    <property type="entry name" value="Rev_trsase/Diguanyl_cyclase"/>
</dbReference>
<comment type="caution">
    <text evidence="3">The sequence shown here is derived from an EMBL/GenBank/DDBJ whole genome shotgun (WGS) entry which is preliminary data.</text>
</comment>
<dbReference type="RefSeq" id="WP_054736819.1">
    <property type="nucleotide sequence ID" value="NZ_AYZM01000021.1"/>
</dbReference>
<feature type="transmembrane region" description="Helical" evidence="1">
    <location>
        <begin position="111"/>
        <end position="137"/>
    </location>
</feature>
<dbReference type="SUPFAM" id="SSF55073">
    <property type="entry name" value="Nucleotide cyclase"/>
    <property type="match status" value="1"/>
</dbReference>
<dbReference type="NCBIfam" id="TIGR00254">
    <property type="entry name" value="GGDEF"/>
    <property type="match status" value="1"/>
</dbReference>
<evidence type="ECO:0000256" key="1">
    <source>
        <dbReference type="SAM" id="Phobius"/>
    </source>
</evidence>
<feature type="transmembrane region" description="Helical" evidence="1">
    <location>
        <begin position="178"/>
        <end position="196"/>
    </location>
</feature>
<reference evidence="3 4" key="1">
    <citation type="journal article" date="2015" name="Genome Announc.">
        <title>Expanding the biotechnology potential of lactobacilli through comparative genomics of 213 strains and associated genera.</title>
        <authorList>
            <person name="Sun Z."/>
            <person name="Harris H.M."/>
            <person name="McCann A."/>
            <person name="Guo C."/>
            <person name="Argimon S."/>
            <person name="Zhang W."/>
            <person name="Yang X."/>
            <person name="Jeffery I.B."/>
            <person name="Cooney J.C."/>
            <person name="Kagawa T.F."/>
            <person name="Liu W."/>
            <person name="Song Y."/>
            <person name="Salvetti E."/>
            <person name="Wrobel A."/>
            <person name="Rasinkangas P."/>
            <person name="Parkhill J."/>
            <person name="Rea M.C."/>
            <person name="O'Sullivan O."/>
            <person name="Ritari J."/>
            <person name="Douillard F.P."/>
            <person name="Paul Ross R."/>
            <person name="Yang R."/>
            <person name="Briner A.E."/>
            <person name="Felis G.E."/>
            <person name="de Vos W.M."/>
            <person name="Barrangou R."/>
            <person name="Klaenhammer T.R."/>
            <person name="Caufield P.W."/>
            <person name="Cui Y."/>
            <person name="Zhang H."/>
            <person name="O'Toole P.W."/>
        </authorList>
    </citation>
    <scope>NUCLEOTIDE SEQUENCE [LARGE SCALE GENOMIC DNA]</scope>
    <source>
        <strain evidence="3 4">DSM 23365</strain>
    </source>
</reference>
<proteinExistence type="predicted"/>
<dbReference type="SMART" id="SM00267">
    <property type="entry name" value="GGDEF"/>
    <property type="match status" value="1"/>
</dbReference>
<keyword evidence="4" id="KW-1185">Reference proteome</keyword>